<dbReference type="Gene3D" id="3.40.50.10240">
    <property type="entry name" value="Thiamin pyrophosphokinase, catalytic domain"/>
    <property type="match status" value="1"/>
</dbReference>
<name>A0A498ISE5_MALDO</name>
<dbReference type="GO" id="GO:0009229">
    <property type="term" value="P:thiamine diphosphate biosynthetic process"/>
    <property type="evidence" value="ECO:0007669"/>
    <property type="project" value="InterPro"/>
</dbReference>
<dbReference type="AlphaFoldDB" id="A0A498ISE5"/>
<keyword evidence="7" id="KW-1185">Reference proteome</keyword>
<dbReference type="Proteomes" id="UP000290289">
    <property type="component" value="Chromosome 11"/>
</dbReference>
<reference evidence="6 7" key="1">
    <citation type="submission" date="2018-10" db="EMBL/GenBank/DDBJ databases">
        <title>A high-quality apple genome assembly.</title>
        <authorList>
            <person name="Hu J."/>
        </authorList>
    </citation>
    <scope>NUCLEOTIDE SEQUENCE [LARGE SCALE GENOMIC DNA]</scope>
    <source>
        <strain evidence="7">cv. HFTH1</strain>
        <tissue evidence="6">Young leaf</tissue>
    </source>
</reference>
<dbReference type="SUPFAM" id="SSF63999">
    <property type="entry name" value="Thiamin pyrophosphokinase, catalytic domain"/>
    <property type="match status" value="1"/>
</dbReference>
<dbReference type="InterPro" id="IPR036371">
    <property type="entry name" value="TPK_B1-bd_sf"/>
</dbReference>
<evidence type="ECO:0000313" key="7">
    <source>
        <dbReference type="Proteomes" id="UP000290289"/>
    </source>
</evidence>
<dbReference type="EMBL" id="RDQH01000337">
    <property type="protein sequence ID" value="RXH85124.1"/>
    <property type="molecule type" value="Genomic_DNA"/>
</dbReference>
<accession>A0A498ISE5</accession>
<dbReference type="InterPro" id="IPR036759">
    <property type="entry name" value="TPK_catalytic_sf"/>
</dbReference>
<gene>
    <name evidence="6" type="ORF">DVH24_041892</name>
</gene>
<organism evidence="6 7">
    <name type="scientific">Malus domestica</name>
    <name type="common">Apple</name>
    <name type="synonym">Pyrus malus</name>
    <dbReference type="NCBI Taxonomy" id="3750"/>
    <lineage>
        <taxon>Eukaryota</taxon>
        <taxon>Viridiplantae</taxon>
        <taxon>Streptophyta</taxon>
        <taxon>Embryophyta</taxon>
        <taxon>Tracheophyta</taxon>
        <taxon>Spermatophyta</taxon>
        <taxon>Magnoliopsida</taxon>
        <taxon>eudicotyledons</taxon>
        <taxon>Gunneridae</taxon>
        <taxon>Pentapetalae</taxon>
        <taxon>rosids</taxon>
        <taxon>fabids</taxon>
        <taxon>Rosales</taxon>
        <taxon>Rosaceae</taxon>
        <taxon>Amygdaloideae</taxon>
        <taxon>Maleae</taxon>
        <taxon>Malus</taxon>
    </lineage>
</organism>
<evidence type="ECO:0000256" key="3">
    <source>
        <dbReference type="ARBA" id="ARBA00022777"/>
    </source>
</evidence>
<dbReference type="GO" id="GO:0004788">
    <property type="term" value="F:thiamine diphosphokinase activity"/>
    <property type="evidence" value="ECO:0007669"/>
    <property type="project" value="InterPro"/>
</dbReference>
<dbReference type="GO" id="GO:0030975">
    <property type="term" value="F:thiamine binding"/>
    <property type="evidence" value="ECO:0007669"/>
    <property type="project" value="InterPro"/>
</dbReference>
<evidence type="ECO:0000259" key="5">
    <source>
        <dbReference type="Pfam" id="PF04265"/>
    </source>
</evidence>
<sequence>MTCDTRPLAVSSLDPLLRSFASYVAFDVAVGTQIINESEDQDTTDLHKCIAYICDSAPNLDKSNVCCVLLSFQHSFCFSTGIESDFVVMSIGNINVLCRFSNIQIILISDDCFIHLHTAMRSIFSLLLKALIVDSYPLGCHLEVLQPLDFNGISVTETEMRFGGLISTSNIVKGEKITVQSDSDLLWTISIKKM</sequence>
<dbReference type="SUPFAM" id="SSF63862">
    <property type="entry name" value="Thiamin pyrophosphokinase, substrate-binding domain"/>
    <property type="match status" value="1"/>
</dbReference>
<evidence type="ECO:0000256" key="4">
    <source>
        <dbReference type="ARBA" id="ARBA00022840"/>
    </source>
</evidence>
<keyword evidence="4" id="KW-0067">ATP-binding</keyword>
<evidence type="ECO:0000313" key="6">
    <source>
        <dbReference type="EMBL" id="RXH85124.1"/>
    </source>
</evidence>
<dbReference type="PANTHER" id="PTHR13622:SF8">
    <property type="entry name" value="THIAMIN PYROPHOSPHOKINASE 1"/>
    <property type="match status" value="1"/>
</dbReference>
<dbReference type="GO" id="GO:0005524">
    <property type="term" value="F:ATP binding"/>
    <property type="evidence" value="ECO:0007669"/>
    <property type="project" value="UniProtKB-KW"/>
</dbReference>
<dbReference type="Pfam" id="PF04265">
    <property type="entry name" value="TPK_B1_binding"/>
    <property type="match status" value="1"/>
</dbReference>
<proteinExistence type="predicted"/>
<dbReference type="GO" id="GO:0016301">
    <property type="term" value="F:kinase activity"/>
    <property type="evidence" value="ECO:0007669"/>
    <property type="project" value="UniProtKB-KW"/>
</dbReference>
<keyword evidence="2" id="KW-0547">Nucleotide-binding</keyword>
<dbReference type="PANTHER" id="PTHR13622">
    <property type="entry name" value="THIAMIN PYROPHOSPHOKINASE"/>
    <property type="match status" value="1"/>
</dbReference>
<feature type="domain" description="Thiamin pyrophosphokinase thiamin-binding" evidence="5">
    <location>
        <begin position="155"/>
        <end position="186"/>
    </location>
</feature>
<dbReference type="InterPro" id="IPR007373">
    <property type="entry name" value="Thiamin_PyroPKinase_B1-bd"/>
</dbReference>
<comment type="caution">
    <text evidence="6">The sequence shown here is derived from an EMBL/GenBank/DDBJ whole genome shotgun (WGS) entry which is preliminary data.</text>
</comment>
<protein>
    <recommendedName>
        <fullName evidence="5">Thiamin pyrophosphokinase thiamin-binding domain-containing protein</fullName>
    </recommendedName>
</protein>
<keyword evidence="3" id="KW-0418">Kinase</keyword>
<keyword evidence="1" id="KW-0808">Transferase</keyword>
<evidence type="ECO:0000256" key="1">
    <source>
        <dbReference type="ARBA" id="ARBA00022679"/>
    </source>
</evidence>
<evidence type="ECO:0000256" key="2">
    <source>
        <dbReference type="ARBA" id="ARBA00022741"/>
    </source>
</evidence>